<dbReference type="PANTHER" id="PTHR44051:SF2">
    <property type="entry name" value="HYPOTHETICAL GLUTATHIONE S-TRANSFERASE LIKE PROTEIN"/>
    <property type="match status" value="1"/>
</dbReference>
<dbReference type="InterPro" id="IPR004045">
    <property type="entry name" value="Glutathione_S-Trfase_N"/>
</dbReference>
<proteinExistence type="predicted"/>
<evidence type="ECO:0000259" key="1">
    <source>
        <dbReference type="PROSITE" id="PS50404"/>
    </source>
</evidence>
<reference evidence="3 4" key="1">
    <citation type="submission" date="2020-02" db="EMBL/GenBank/DDBJ databases">
        <title>Genome sequence of the type strain CCBAU10050 of Rhizobium daejeonense.</title>
        <authorList>
            <person name="Gao J."/>
            <person name="Sun J."/>
        </authorList>
    </citation>
    <scope>NUCLEOTIDE SEQUENCE [LARGE SCALE GENOMIC DNA]</scope>
    <source>
        <strain evidence="3 4">CCBAU10050</strain>
    </source>
</reference>
<dbReference type="Proteomes" id="UP000477849">
    <property type="component" value="Unassembled WGS sequence"/>
</dbReference>
<dbReference type="EMBL" id="JAAKZH010000011">
    <property type="protein sequence ID" value="NGO66462.1"/>
    <property type="molecule type" value="Genomic_DNA"/>
</dbReference>
<feature type="domain" description="GST C-terminal" evidence="2">
    <location>
        <begin position="90"/>
        <end position="210"/>
    </location>
</feature>
<dbReference type="PROSITE" id="PS50405">
    <property type="entry name" value="GST_CTER"/>
    <property type="match status" value="1"/>
</dbReference>
<keyword evidence="3" id="KW-0808">Transferase</keyword>
<organism evidence="3 4">
    <name type="scientific">Rhizobium daejeonense</name>
    <dbReference type="NCBI Taxonomy" id="240521"/>
    <lineage>
        <taxon>Bacteria</taxon>
        <taxon>Pseudomonadati</taxon>
        <taxon>Pseudomonadota</taxon>
        <taxon>Alphaproteobacteria</taxon>
        <taxon>Hyphomicrobiales</taxon>
        <taxon>Rhizobiaceae</taxon>
        <taxon>Rhizobium/Agrobacterium group</taxon>
        <taxon>Rhizobium</taxon>
    </lineage>
</organism>
<dbReference type="GO" id="GO:0016740">
    <property type="term" value="F:transferase activity"/>
    <property type="evidence" value="ECO:0007669"/>
    <property type="project" value="UniProtKB-KW"/>
</dbReference>
<dbReference type="SUPFAM" id="SSF52833">
    <property type="entry name" value="Thioredoxin-like"/>
    <property type="match status" value="1"/>
</dbReference>
<feature type="domain" description="GST N-terminal" evidence="1">
    <location>
        <begin position="2"/>
        <end position="84"/>
    </location>
</feature>
<name>A0A6M1RXY0_9HYPH</name>
<dbReference type="InterPro" id="IPR036282">
    <property type="entry name" value="Glutathione-S-Trfase_C_sf"/>
</dbReference>
<evidence type="ECO:0000259" key="2">
    <source>
        <dbReference type="PROSITE" id="PS50405"/>
    </source>
</evidence>
<dbReference type="SUPFAM" id="SSF47616">
    <property type="entry name" value="GST C-terminal domain-like"/>
    <property type="match status" value="1"/>
</dbReference>
<dbReference type="InterPro" id="IPR004046">
    <property type="entry name" value="GST_C"/>
</dbReference>
<dbReference type="PANTHER" id="PTHR44051">
    <property type="entry name" value="GLUTATHIONE S-TRANSFERASE-RELATED"/>
    <property type="match status" value="1"/>
</dbReference>
<dbReference type="Gene3D" id="3.40.30.10">
    <property type="entry name" value="Glutaredoxin"/>
    <property type="match status" value="1"/>
</dbReference>
<sequence length="210" mass="23325">MSAITLYNYELDDSCYRVRLLLSMLGKDYTTYAVDMVPGHEEKSPAMLALNPLGELPVLTDGDLTLYGTEAILAHLAKAYDASGAWLPADTAAFAATMQWLTFSAAILPDAITARKVALFGLSGDLEALIASARRAFRIMDDHMTLRQFDGIEWFAGTAPTLADLTLFPIFALSRDFGIDHDEFPALRRWIRRFRTLPGFKTMPGIPDYH</sequence>
<dbReference type="AlphaFoldDB" id="A0A6M1RXY0"/>
<evidence type="ECO:0000313" key="3">
    <source>
        <dbReference type="EMBL" id="NGO66462.1"/>
    </source>
</evidence>
<evidence type="ECO:0000313" key="4">
    <source>
        <dbReference type="Proteomes" id="UP000477849"/>
    </source>
</evidence>
<dbReference type="Gene3D" id="1.20.1050.10">
    <property type="match status" value="1"/>
</dbReference>
<gene>
    <name evidence="3" type="ORF">G6N76_22610</name>
</gene>
<keyword evidence="4" id="KW-1185">Reference proteome</keyword>
<dbReference type="SFLD" id="SFLDS00019">
    <property type="entry name" value="Glutathione_Transferase_(cytos"/>
    <property type="match status" value="1"/>
</dbReference>
<dbReference type="InterPro" id="IPR010987">
    <property type="entry name" value="Glutathione-S-Trfase_C-like"/>
</dbReference>
<comment type="caution">
    <text evidence="3">The sequence shown here is derived from an EMBL/GenBank/DDBJ whole genome shotgun (WGS) entry which is preliminary data.</text>
</comment>
<dbReference type="Pfam" id="PF13417">
    <property type="entry name" value="GST_N_3"/>
    <property type="match status" value="1"/>
</dbReference>
<dbReference type="RefSeq" id="WP_163901193.1">
    <property type="nucleotide sequence ID" value="NZ_CP048427.1"/>
</dbReference>
<dbReference type="Pfam" id="PF00043">
    <property type="entry name" value="GST_C"/>
    <property type="match status" value="1"/>
</dbReference>
<dbReference type="PROSITE" id="PS50404">
    <property type="entry name" value="GST_NTER"/>
    <property type="match status" value="1"/>
</dbReference>
<dbReference type="SFLD" id="SFLDG00358">
    <property type="entry name" value="Main_(cytGST)"/>
    <property type="match status" value="1"/>
</dbReference>
<protein>
    <submittedName>
        <fullName evidence="3">Glutathione S-transferase family protein</fullName>
    </submittedName>
</protein>
<dbReference type="InterPro" id="IPR036249">
    <property type="entry name" value="Thioredoxin-like_sf"/>
</dbReference>
<accession>A0A6M1RXY0</accession>
<dbReference type="InterPro" id="IPR040079">
    <property type="entry name" value="Glutathione_S-Trfase"/>
</dbReference>